<dbReference type="Proteomes" id="UP000499080">
    <property type="component" value="Unassembled WGS sequence"/>
</dbReference>
<proteinExistence type="predicted"/>
<name>A0A4Y2WII6_ARAVE</name>
<reference evidence="1 2" key="1">
    <citation type="journal article" date="2019" name="Sci. Rep.">
        <title>Orb-weaving spider Araneus ventricosus genome elucidates the spidroin gene catalogue.</title>
        <authorList>
            <person name="Kono N."/>
            <person name="Nakamura H."/>
            <person name="Ohtoshi R."/>
            <person name="Moran D.A.P."/>
            <person name="Shinohara A."/>
            <person name="Yoshida Y."/>
            <person name="Fujiwara M."/>
            <person name="Mori M."/>
            <person name="Tomita M."/>
            <person name="Arakawa K."/>
        </authorList>
    </citation>
    <scope>NUCLEOTIDE SEQUENCE [LARGE SCALE GENOMIC DNA]</scope>
</reference>
<dbReference type="OrthoDB" id="61560at2759"/>
<organism evidence="1 2">
    <name type="scientific">Araneus ventricosus</name>
    <name type="common">Orbweaver spider</name>
    <name type="synonym">Epeira ventricosa</name>
    <dbReference type="NCBI Taxonomy" id="182803"/>
    <lineage>
        <taxon>Eukaryota</taxon>
        <taxon>Metazoa</taxon>
        <taxon>Ecdysozoa</taxon>
        <taxon>Arthropoda</taxon>
        <taxon>Chelicerata</taxon>
        <taxon>Arachnida</taxon>
        <taxon>Araneae</taxon>
        <taxon>Araneomorphae</taxon>
        <taxon>Entelegynae</taxon>
        <taxon>Araneoidea</taxon>
        <taxon>Araneidae</taxon>
        <taxon>Araneus</taxon>
    </lineage>
</organism>
<evidence type="ECO:0000313" key="2">
    <source>
        <dbReference type="Proteomes" id="UP000499080"/>
    </source>
</evidence>
<gene>
    <name evidence="1" type="ORF">AVEN_205364_1</name>
</gene>
<evidence type="ECO:0000313" key="1">
    <source>
        <dbReference type="EMBL" id="GBO36426.1"/>
    </source>
</evidence>
<dbReference type="EMBL" id="BGPR01060598">
    <property type="protein sequence ID" value="GBO36426.1"/>
    <property type="molecule type" value="Genomic_DNA"/>
</dbReference>
<comment type="caution">
    <text evidence="1">The sequence shown here is derived from an EMBL/GenBank/DDBJ whole genome shotgun (WGS) entry which is preliminary data.</text>
</comment>
<sequence length="205" mass="23553">MTVTRLIALIDYIHQIIASESPVMHLNNSGTSDDDDKQLSVNESNWAELPSLIVEPIYSFLSRSDQYRMSLDVEIICKRVKTHLIGKMRIQLKLFLQAMTLRSQLTSIRFINMGNYFRHLDCDFNDDLRLSVSSAHKKISKQSFYKTAVSYQMMGLYSHLSGLYDFERIGLVIIPSRRVEIVLTVEEAIVDNIVSVDDVDDTRDV</sequence>
<keyword evidence="2" id="KW-1185">Reference proteome</keyword>
<protein>
    <submittedName>
        <fullName evidence="1">Uncharacterized protein</fullName>
    </submittedName>
</protein>
<accession>A0A4Y2WII6</accession>
<dbReference type="AlphaFoldDB" id="A0A4Y2WII6"/>